<evidence type="ECO:0000313" key="1">
    <source>
        <dbReference type="EMBL" id="UUD35261.1"/>
    </source>
</evidence>
<evidence type="ECO:0000313" key="4">
    <source>
        <dbReference type="Proteomes" id="UP001058569"/>
    </source>
</evidence>
<evidence type="ECO:0000313" key="2">
    <source>
        <dbReference type="EMBL" id="VDR41954.1"/>
    </source>
</evidence>
<dbReference type="Proteomes" id="UP001058569">
    <property type="component" value="Chromosome"/>
</dbReference>
<name>A0A3P8KBI7_9BACT</name>
<keyword evidence="4" id="KW-1185">Reference proteome</keyword>
<sequence length="62" mass="7411">MIFLKKELSNEEIKKLRNQIWKLDKSTNFEKKARNSFLSNPVLIQKTDECALDFDSLKFDFL</sequence>
<protein>
    <submittedName>
        <fullName evidence="2">Uncharacterized protein</fullName>
    </submittedName>
</protein>
<proteinExistence type="predicted"/>
<dbReference type="EMBL" id="CP101806">
    <property type="protein sequence ID" value="UUD35261.1"/>
    <property type="molecule type" value="Genomic_DNA"/>
</dbReference>
<dbReference type="AlphaFoldDB" id="A0A3P8KBI7"/>
<organism evidence="2 3">
    <name type="scientific">Mycoplasmopsis caviae</name>
    <dbReference type="NCBI Taxonomy" id="55603"/>
    <lineage>
        <taxon>Bacteria</taxon>
        <taxon>Bacillati</taxon>
        <taxon>Mycoplasmatota</taxon>
        <taxon>Mycoplasmoidales</taxon>
        <taxon>Metamycoplasmataceae</taxon>
        <taxon>Mycoplasmopsis</taxon>
    </lineage>
</organism>
<dbReference type="EMBL" id="UZVY01000001">
    <property type="protein sequence ID" value="VDR41954.1"/>
    <property type="molecule type" value="Genomic_DNA"/>
</dbReference>
<accession>A0A3P8KBI7</accession>
<reference evidence="1" key="2">
    <citation type="submission" date="2022-07" db="EMBL/GenBank/DDBJ databases">
        <title>Complete genome of Mycoplasma caviae type strain G122.</title>
        <authorList>
            <person name="Spergser J."/>
        </authorList>
    </citation>
    <scope>NUCLEOTIDE SEQUENCE</scope>
    <source>
        <strain evidence="1">G122</strain>
    </source>
</reference>
<reference evidence="2 3" key="1">
    <citation type="submission" date="2018-12" db="EMBL/GenBank/DDBJ databases">
        <authorList>
            <consortium name="Pathogen Informatics"/>
        </authorList>
    </citation>
    <scope>NUCLEOTIDE SEQUENCE [LARGE SCALE GENOMIC DNA]</scope>
    <source>
        <strain evidence="2 3">NCTC10126</strain>
    </source>
</reference>
<dbReference type="Proteomes" id="UP000280036">
    <property type="component" value="Unassembled WGS sequence"/>
</dbReference>
<dbReference type="RefSeq" id="WP_126118197.1">
    <property type="nucleotide sequence ID" value="NZ_CP101806.1"/>
</dbReference>
<evidence type="ECO:0000313" key="3">
    <source>
        <dbReference type="Proteomes" id="UP000280036"/>
    </source>
</evidence>
<gene>
    <name evidence="2" type="ORF">NCTC10126_00446</name>
    <name evidence="1" type="ORF">NPA07_00045</name>
</gene>